<accession>A0A3M9NC32</accession>
<reference evidence="2 3" key="1">
    <citation type="submission" date="2018-11" db="EMBL/GenBank/DDBJ databases">
        <title>Draft genome sequence of Ferruginibacter sp. BO-59.</title>
        <authorList>
            <person name="Im W.T."/>
        </authorList>
    </citation>
    <scope>NUCLEOTIDE SEQUENCE [LARGE SCALE GENOMIC DNA]</scope>
    <source>
        <strain evidence="2 3">BO-59</strain>
    </source>
</reference>
<evidence type="ECO:0000256" key="1">
    <source>
        <dbReference type="SAM" id="Phobius"/>
    </source>
</evidence>
<dbReference type="Gene3D" id="1.50.10.20">
    <property type="match status" value="1"/>
</dbReference>
<keyword evidence="2" id="KW-0456">Lyase</keyword>
<keyword evidence="3" id="KW-1185">Reference proteome</keyword>
<sequence>MERKWKSNNHLLKTCSINFISNLSVNIAAVFFLMVIALPGFAQNDFKIQDVSGFQDSRHHWMDITDHDQVIMPVKNQPRYQPSDILHIADNLLMYQQPNGGWPKNYDMLAILTDKQKEILLQHKDSLHTTFDNGATYTQIEYLAKAFTLLHDKKYEKAVLNGLNFIFESQYDNGGWPQFYPDVSGYRKYITFNDGAMIGVMRVLQHIVQRKPYYSFINDELRNKAQRSYRKGMDCILKCQIVEHGVPTGWCQQHDNVTLQPVGARTFELASKASSESSDIVRFLMKEKNPDPKIVEAIKKAVAWFEKVEIKNTVVKTIAAEDTVYKYHEAKSDRVVVTDSAAPPIWTRYYELQTDRPMFANRDGRKVYRLSEVSRERRTGYAWYGYWPQRIIASDYPKWLQKNHQ</sequence>
<keyword evidence="1" id="KW-0472">Membrane</keyword>
<keyword evidence="1" id="KW-1133">Transmembrane helix</keyword>
<organism evidence="2 3">
    <name type="scientific">Hanamia caeni</name>
    <dbReference type="NCBI Taxonomy" id="2294116"/>
    <lineage>
        <taxon>Bacteria</taxon>
        <taxon>Pseudomonadati</taxon>
        <taxon>Bacteroidota</taxon>
        <taxon>Chitinophagia</taxon>
        <taxon>Chitinophagales</taxon>
        <taxon>Chitinophagaceae</taxon>
        <taxon>Hanamia</taxon>
    </lineage>
</organism>
<proteinExistence type="predicted"/>
<gene>
    <name evidence="2" type="primary">pelA</name>
    <name evidence="2" type="ORF">EFY79_13790</name>
</gene>
<comment type="caution">
    <text evidence="2">The sequence shown here is derived from an EMBL/GenBank/DDBJ whole genome shotgun (WGS) entry which is preliminary data.</text>
</comment>
<evidence type="ECO:0000313" key="2">
    <source>
        <dbReference type="EMBL" id="RNI35316.1"/>
    </source>
</evidence>
<dbReference type="RefSeq" id="WP_123121303.1">
    <property type="nucleotide sequence ID" value="NZ_RJJR01000011.1"/>
</dbReference>
<dbReference type="Proteomes" id="UP000267223">
    <property type="component" value="Unassembled WGS sequence"/>
</dbReference>
<dbReference type="InterPro" id="IPR012669">
    <property type="entry name" value="Pectate_lyase"/>
</dbReference>
<dbReference type="AlphaFoldDB" id="A0A3M9NC32"/>
<protein>
    <submittedName>
        <fullName evidence="2">Pectate lyase</fullName>
        <ecNumber evidence="2">4.2.2.2</ecNumber>
    </submittedName>
</protein>
<feature type="transmembrane region" description="Helical" evidence="1">
    <location>
        <begin position="20"/>
        <end position="42"/>
    </location>
</feature>
<dbReference type="SUPFAM" id="SSF81853">
    <property type="entry name" value="Family 10 polysaccharide lyase"/>
    <property type="match status" value="1"/>
</dbReference>
<dbReference type="EC" id="4.2.2.2" evidence="2"/>
<dbReference type="NCBIfam" id="TIGR02474">
    <property type="entry name" value="pec_lyase"/>
    <property type="match status" value="1"/>
</dbReference>
<dbReference type="OrthoDB" id="9804686at2"/>
<dbReference type="EMBL" id="RJJR01000011">
    <property type="protein sequence ID" value="RNI35316.1"/>
    <property type="molecule type" value="Genomic_DNA"/>
</dbReference>
<name>A0A3M9NC32_9BACT</name>
<evidence type="ECO:0000313" key="3">
    <source>
        <dbReference type="Proteomes" id="UP000267223"/>
    </source>
</evidence>
<dbReference type="GO" id="GO:0030570">
    <property type="term" value="F:pectate lyase activity"/>
    <property type="evidence" value="ECO:0007669"/>
    <property type="project" value="UniProtKB-EC"/>
</dbReference>
<keyword evidence="1" id="KW-0812">Transmembrane</keyword>
<dbReference type="Pfam" id="PF09492">
    <property type="entry name" value="Pec_lyase"/>
    <property type="match status" value="1"/>
</dbReference>